<keyword evidence="3" id="KW-1185">Reference proteome</keyword>
<accession>A0A366IQQ5</accession>
<gene>
    <name evidence="2" type="ORF">DFO65_101406</name>
</gene>
<proteinExistence type="predicted"/>
<dbReference type="AlphaFoldDB" id="A0A366IQQ5"/>
<feature type="region of interest" description="Disordered" evidence="1">
    <location>
        <begin position="94"/>
        <end position="122"/>
    </location>
</feature>
<sequence length="280" mass="29172">MTDLHYFSKPTETSPGTFNPVFEILDHPVATGDADAVVITGPAPEKPVLDGREVSDPRLVRALSTPVEITRAEALDRSAKLGGVLRALGIAADAADDTSDDGPSSEDSVRTQDPAEEHATGDARLLIDEGVSPIARALSVLAAVRVGLLVDVRSPHTRGTGTDAVVTTPAGPAAAEVVSEAGLIDAEPLEAGPIVLIHPIDAAPVDPGRASVKVVRSRFEGVGITIAGETANLDQAMRDSRVESAQVRPLSPETPVILDDSGAVDARSSLDWLRREILTD</sequence>
<reference evidence="2 3" key="1">
    <citation type="submission" date="2018-06" db="EMBL/GenBank/DDBJ databases">
        <title>Freshwater and sediment microbial communities from various areas in North America, analyzing microbe dynamics in response to fracking.</title>
        <authorList>
            <person name="Lamendella R."/>
        </authorList>
    </citation>
    <scope>NUCLEOTIDE SEQUENCE [LARGE SCALE GENOMIC DNA]</scope>
    <source>
        <strain evidence="2 3">3b_TX</strain>
    </source>
</reference>
<evidence type="ECO:0000256" key="1">
    <source>
        <dbReference type="SAM" id="MobiDB-lite"/>
    </source>
</evidence>
<feature type="compositionally biased region" description="Acidic residues" evidence="1">
    <location>
        <begin position="94"/>
        <end position="104"/>
    </location>
</feature>
<name>A0A366IQQ5_9MICO</name>
<comment type="caution">
    <text evidence="2">The sequence shown here is derived from an EMBL/GenBank/DDBJ whole genome shotgun (WGS) entry which is preliminary data.</text>
</comment>
<dbReference type="Proteomes" id="UP000253509">
    <property type="component" value="Unassembled WGS sequence"/>
</dbReference>
<evidence type="ECO:0000313" key="2">
    <source>
        <dbReference type="EMBL" id="RBP74681.1"/>
    </source>
</evidence>
<dbReference type="RefSeq" id="WP_113902723.1">
    <property type="nucleotide sequence ID" value="NZ_QNSB01000001.1"/>
</dbReference>
<protein>
    <submittedName>
        <fullName evidence="2">Uncharacterized protein</fullName>
    </submittedName>
</protein>
<evidence type="ECO:0000313" key="3">
    <source>
        <dbReference type="Proteomes" id="UP000253509"/>
    </source>
</evidence>
<organism evidence="2 3">
    <name type="scientific">Brevibacterium celere</name>
    <dbReference type="NCBI Taxonomy" id="225845"/>
    <lineage>
        <taxon>Bacteria</taxon>
        <taxon>Bacillati</taxon>
        <taxon>Actinomycetota</taxon>
        <taxon>Actinomycetes</taxon>
        <taxon>Micrococcales</taxon>
        <taxon>Brevibacteriaceae</taxon>
        <taxon>Brevibacterium</taxon>
    </lineage>
</organism>
<feature type="compositionally biased region" description="Basic and acidic residues" evidence="1">
    <location>
        <begin position="107"/>
        <end position="122"/>
    </location>
</feature>
<dbReference type="EMBL" id="QNSB01000001">
    <property type="protein sequence ID" value="RBP74681.1"/>
    <property type="molecule type" value="Genomic_DNA"/>
</dbReference>